<comment type="caution">
    <text evidence="2">The sequence shown here is derived from an EMBL/GenBank/DDBJ whole genome shotgun (WGS) entry which is preliminary data.</text>
</comment>
<evidence type="ECO:0000313" key="3">
    <source>
        <dbReference type="Proteomes" id="UP000266673"/>
    </source>
</evidence>
<dbReference type="InterPro" id="IPR009100">
    <property type="entry name" value="AcylCoA_DH/oxidase_NM_dom_sf"/>
</dbReference>
<dbReference type="STRING" id="44941.A0A397VCB4"/>
<dbReference type="SUPFAM" id="SSF56645">
    <property type="entry name" value="Acyl-CoA dehydrogenase NM domain-like"/>
    <property type="match status" value="1"/>
</dbReference>
<feature type="chain" id="PRO_5017248962" evidence="1">
    <location>
        <begin position="23"/>
        <end position="93"/>
    </location>
</feature>
<organism evidence="2 3">
    <name type="scientific">Gigaspora rosea</name>
    <dbReference type="NCBI Taxonomy" id="44941"/>
    <lineage>
        <taxon>Eukaryota</taxon>
        <taxon>Fungi</taxon>
        <taxon>Fungi incertae sedis</taxon>
        <taxon>Mucoromycota</taxon>
        <taxon>Glomeromycotina</taxon>
        <taxon>Glomeromycetes</taxon>
        <taxon>Diversisporales</taxon>
        <taxon>Gigasporaceae</taxon>
        <taxon>Gigaspora</taxon>
    </lineage>
</organism>
<dbReference type="AlphaFoldDB" id="A0A397VCB4"/>
<dbReference type="Gene3D" id="2.40.110.10">
    <property type="entry name" value="Butyryl-CoA Dehydrogenase, subunit A, domain 2"/>
    <property type="match status" value="1"/>
</dbReference>
<evidence type="ECO:0000256" key="1">
    <source>
        <dbReference type="SAM" id="SignalP"/>
    </source>
</evidence>
<accession>A0A397VCB4</accession>
<dbReference type="Proteomes" id="UP000266673">
    <property type="component" value="Unassembled WGS sequence"/>
</dbReference>
<gene>
    <name evidence="2" type="ORF">C2G38_1337688</name>
</gene>
<dbReference type="InterPro" id="IPR046373">
    <property type="entry name" value="Acyl-CoA_Oxase/DH_mid-dom_sf"/>
</dbReference>
<sequence length="93" mass="10196">MKRPIGISSWLALIQTLDPVLHLLGYCGRGIIIGGEEINMGQRTSDTRGISFENVVVPEENLLGVVDPDGYKAAIVRANYPVPSECGIFYFEN</sequence>
<evidence type="ECO:0000313" key="2">
    <source>
        <dbReference type="EMBL" id="RIB18579.1"/>
    </source>
</evidence>
<protein>
    <submittedName>
        <fullName evidence="2">Uncharacterized protein</fullName>
    </submittedName>
</protein>
<keyword evidence="3" id="KW-1185">Reference proteome</keyword>
<dbReference type="EMBL" id="QKWP01000531">
    <property type="protein sequence ID" value="RIB18579.1"/>
    <property type="molecule type" value="Genomic_DNA"/>
</dbReference>
<reference evidence="2 3" key="1">
    <citation type="submission" date="2018-06" db="EMBL/GenBank/DDBJ databases">
        <title>Comparative genomics reveals the genomic features of Rhizophagus irregularis, R. cerebriforme, R. diaphanum and Gigaspora rosea, and their symbiotic lifestyle signature.</title>
        <authorList>
            <person name="Morin E."/>
            <person name="San Clemente H."/>
            <person name="Chen E.C.H."/>
            <person name="De La Providencia I."/>
            <person name="Hainaut M."/>
            <person name="Kuo A."/>
            <person name="Kohler A."/>
            <person name="Murat C."/>
            <person name="Tang N."/>
            <person name="Roy S."/>
            <person name="Loubradou J."/>
            <person name="Henrissat B."/>
            <person name="Grigoriev I.V."/>
            <person name="Corradi N."/>
            <person name="Roux C."/>
            <person name="Martin F.M."/>
        </authorList>
    </citation>
    <scope>NUCLEOTIDE SEQUENCE [LARGE SCALE GENOMIC DNA]</scope>
    <source>
        <strain evidence="2 3">DAOM 194757</strain>
    </source>
</reference>
<dbReference type="GO" id="GO:0016627">
    <property type="term" value="F:oxidoreductase activity, acting on the CH-CH group of donors"/>
    <property type="evidence" value="ECO:0007669"/>
    <property type="project" value="InterPro"/>
</dbReference>
<feature type="signal peptide" evidence="1">
    <location>
        <begin position="1"/>
        <end position="22"/>
    </location>
</feature>
<dbReference type="OrthoDB" id="341259at2759"/>
<keyword evidence="1" id="KW-0732">Signal</keyword>
<proteinExistence type="predicted"/>
<name>A0A397VCB4_9GLOM</name>